<protein>
    <recommendedName>
        <fullName evidence="4">Transposase</fullName>
    </recommendedName>
</protein>
<organism evidence="2 3">
    <name type="scientific">Acanthoscelides obtectus</name>
    <name type="common">Bean weevil</name>
    <name type="synonym">Bruchus obtectus</name>
    <dbReference type="NCBI Taxonomy" id="200917"/>
    <lineage>
        <taxon>Eukaryota</taxon>
        <taxon>Metazoa</taxon>
        <taxon>Ecdysozoa</taxon>
        <taxon>Arthropoda</taxon>
        <taxon>Hexapoda</taxon>
        <taxon>Insecta</taxon>
        <taxon>Pterygota</taxon>
        <taxon>Neoptera</taxon>
        <taxon>Endopterygota</taxon>
        <taxon>Coleoptera</taxon>
        <taxon>Polyphaga</taxon>
        <taxon>Cucujiformia</taxon>
        <taxon>Chrysomeloidea</taxon>
        <taxon>Chrysomelidae</taxon>
        <taxon>Bruchinae</taxon>
        <taxon>Bruchini</taxon>
        <taxon>Acanthoscelides</taxon>
    </lineage>
</organism>
<dbReference type="InterPro" id="IPR036397">
    <property type="entry name" value="RNaseH_sf"/>
</dbReference>
<accession>A0A9P0PID4</accession>
<dbReference type="Gene3D" id="3.30.420.10">
    <property type="entry name" value="Ribonuclease H-like superfamily/Ribonuclease H"/>
    <property type="match status" value="1"/>
</dbReference>
<evidence type="ECO:0000256" key="1">
    <source>
        <dbReference type="SAM" id="MobiDB-lite"/>
    </source>
</evidence>
<feature type="region of interest" description="Disordered" evidence="1">
    <location>
        <begin position="63"/>
        <end position="83"/>
    </location>
</feature>
<gene>
    <name evidence="2" type="ORF">ACAOBT_LOCUS17804</name>
</gene>
<evidence type="ECO:0000313" key="2">
    <source>
        <dbReference type="EMBL" id="CAH1987354.1"/>
    </source>
</evidence>
<reference evidence="2" key="1">
    <citation type="submission" date="2022-03" db="EMBL/GenBank/DDBJ databases">
        <authorList>
            <person name="Sayadi A."/>
        </authorList>
    </citation>
    <scope>NUCLEOTIDE SEQUENCE</scope>
</reference>
<dbReference type="Proteomes" id="UP001152888">
    <property type="component" value="Unassembled WGS sequence"/>
</dbReference>
<proteinExistence type="predicted"/>
<dbReference type="PANTHER" id="PTHR33939:SF1">
    <property type="entry name" value="DUF4371 DOMAIN-CONTAINING PROTEIN"/>
    <property type="match status" value="1"/>
</dbReference>
<sequence>MAPKKLLRGRVLHSQSCEIVNNIIKFMKKEAEEGISIPLTNYRDRVLAATGVSKNTYQRICKESKKKDLQGPSTSFQNPKKRKNMKKWKLDSFTPHQIKSIREIIYNFYMMEKKFPTLKGIRQKILDRGVLSEDVAELSISTLSRLLKKIGFKWQKMQDKRKVLCESYDIRAKRIKFLKKLLSIVNGLLIFKSGTKTGDYHNEMNSKNFMTWVERQLLPNLPERSVFVVDNASYHNVPIKKILRRLLGKRK</sequence>
<dbReference type="GO" id="GO:0003676">
    <property type="term" value="F:nucleic acid binding"/>
    <property type="evidence" value="ECO:0007669"/>
    <property type="project" value="InterPro"/>
</dbReference>
<evidence type="ECO:0000313" key="3">
    <source>
        <dbReference type="Proteomes" id="UP001152888"/>
    </source>
</evidence>
<comment type="caution">
    <text evidence="2">The sequence shown here is derived from an EMBL/GenBank/DDBJ whole genome shotgun (WGS) entry which is preliminary data.</text>
</comment>
<evidence type="ECO:0008006" key="4">
    <source>
        <dbReference type="Google" id="ProtNLM"/>
    </source>
</evidence>
<dbReference type="PANTHER" id="PTHR33939">
    <property type="entry name" value="PROTEIN CBG22215"/>
    <property type="match status" value="1"/>
</dbReference>
<keyword evidence="3" id="KW-1185">Reference proteome</keyword>
<dbReference type="EMBL" id="CAKOFQ010007018">
    <property type="protein sequence ID" value="CAH1987354.1"/>
    <property type="molecule type" value="Genomic_DNA"/>
</dbReference>
<dbReference type="AlphaFoldDB" id="A0A9P0PID4"/>
<name>A0A9P0PID4_ACAOB</name>
<dbReference type="OrthoDB" id="6769171at2759"/>